<dbReference type="Proteomes" id="UP000011586">
    <property type="component" value="Unassembled WGS sequence"/>
</dbReference>
<proteinExistence type="predicted"/>
<name>M0E6G2_9EURY</name>
<evidence type="ECO:0000313" key="2">
    <source>
        <dbReference type="Proteomes" id="UP000011586"/>
    </source>
</evidence>
<dbReference type="PATRIC" id="fig|1227465.4.peg.2089"/>
<dbReference type="AlphaFoldDB" id="M0E6G2"/>
<reference evidence="1 2" key="1">
    <citation type="journal article" date="2014" name="PLoS Genet.">
        <title>Phylogenetically driven sequencing of extremely halophilic archaea reveals strategies for static and dynamic osmo-response.</title>
        <authorList>
            <person name="Becker E.A."/>
            <person name="Seitzer P.M."/>
            <person name="Tritt A."/>
            <person name="Larsen D."/>
            <person name="Krusor M."/>
            <person name="Yao A.I."/>
            <person name="Wu D."/>
            <person name="Madern D."/>
            <person name="Eisen J.A."/>
            <person name="Darling A.E."/>
            <person name="Facciotti M.T."/>
        </authorList>
    </citation>
    <scope>NUCLEOTIDE SEQUENCE [LARGE SCALE GENOMIC DNA]</scope>
    <source>
        <strain evidence="1 2">DSM 19288</strain>
    </source>
</reference>
<protein>
    <recommendedName>
        <fullName evidence="3">CARDB domain-containing protein</fullName>
    </recommendedName>
</protein>
<evidence type="ECO:0008006" key="3">
    <source>
        <dbReference type="Google" id="ProtNLM"/>
    </source>
</evidence>
<sequence length="113" mass="11942">MTVVLTNMGETAVNDDLTLRRNELAVAERTVSVAPGEEVDLSFSVAFDTAENTTLTFTGDRLNEARLGVVSVNGDTAAQNTTDGVTTDDTPGFSVLSGLFALALFGRVLSRSR</sequence>
<evidence type="ECO:0000313" key="1">
    <source>
        <dbReference type="EMBL" id="ELZ42648.1"/>
    </source>
</evidence>
<comment type="caution">
    <text evidence="1">The sequence shown here is derived from an EMBL/GenBank/DDBJ whole genome shotgun (WGS) entry which is preliminary data.</text>
</comment>
<accession>M0E6G2</accession>
<dbReference type="RefSeq" id="WP_008443506.1">
    <property type="nucleotide sequence ID" value="NZ_AOJK01000051.1"/>
</dbReference>
<gene>
    <name evidence="1" type="ORF">C463_10650</name>
</gene>
<keyword evidence="2" id="KW-1185">Reference proteome</keyword>
<dbReference type="EMBL" id="AOJK01000051">
    <property type="protein sequence ID" value="ELZ42648.1"/>
    <property type="molecule type" value="Genomic_DNA"/>
</dbReference>
<dbReference type="STRING" id="1227465.C463_10650"/>
<organism evidence="1 2">
    <name type="scientific">Halorubrum californiense DSM 19288</name>
    <dbReference type="NCBI Taxonomy" id="1227465"/>
    <lineage>
        <taxon>Archaea</taxon>
        <taxon>Methanobacteriati</taxon>
        <taxon>Methanobacteriota</taxon>
        <taxon>Stenosarchaea group</taxon>
        <taxon>Halobacteria</taxon>
        <taxon>Halobacteriales</taxon>
        <taxon>Haloferacaceae</taxon>
        <taxon>Halorubrum</taxon>
    </lineage>
</organism>